<accession>A0AA88DXK3</accession>
<evidence type="ECO:0000313" key="4">
    <source>
        <dbReference type="EMBL" id="GMN63639.1"/>
    </source>
</evidence>
<comment type="caution">
    <text evidence="4">The sequence shown here is derived from an EMBL/GenBank/DDBJ whole genome shotgun (WGS) entry which is preliminary data.</text>
</comment>
<proteinExistence type="predicted"/>
<gene>
    <name evidence="3" type="ORF">TIFTF001_032652</name>
    <name evidence="4" type="ORF">TIFTF001_032717</name>
</gene>
<dbReference type="InterPro" id="IPR029480">
    <property type="entry name" value="Transpos_assoc"/>
</dbReference>
<dbReference type="EMBL" id="BTGU01000153">
    <property type="protein sequence ID" value="GMN63593.1"/>
    <property type="molecule type" value="Genomic_DNA"/>
</dbReference>
<keyword evidence="5" id="KW-1185">Reference proteome</keyword>
<reference evidence="4" key="1">
    <citation type="submission" date="2023-07" db="EMBL/GenBank/DDBJ databases">
        <title>draft genome sequence of fig (Ficus carica).</title>
        <authorList>
            <person name="Takahashi T."/>
            <person name="Nishimura K."/>
        </authorList>
    </citation>
    <scope>NUCLEOTIDE SEQUENCE</scope>
</reference>
<feature type="domain" description="Transposase-associated" evidence="2">
    <location>
        <begin position="3"/>
        <end position="76"/>
    </location>
</feature>
<evidence type="ECO:0000259" key="2">
    <source>
        <dbReference type="Pfam" id="PF13963"/>
    </source>
</evidence>
<organism evidence="4 5">
    <name type="scientific">Ficus carica</name>
    <name type="common">Common fig</name>
    <dbReference type="NCBI Taxonomy" id="3494"/>
    <lineage>
        <taxon>Eukaryota</taxon>
        <taxon>Viridiplantae</taxon>
        <taxon>Streptophyta</taxon>
        <taxon>Embryophyta</taxon>
        <taxon>Tracheophyta</taxon>
        <taxon>Spermatophyta</taxon>
        <taxon>Magnoliopsida</taxon>
        <taxon>eudicotyledons</taxon>
        <taxon>Gunneridae</taxon>
        <taxon>Pentapetalae</taxon>
        <taxon>rosids</taxon>
        <taxon>fabids</taxon>
        <taxon>Rosales</taxon>
        <taxon>Moraceae</taxon>
        <taxon>Ficeae</taxon>
        <taxon>Ficus</taxon>
    </lineage>
</organism>
<feature type="region of interest" description="Disordered" evidence="1">
    <location>
        <begin position="227"/>
        <end position="265"/>
    </location>
</feature>
<dbReference type="Proteomes" id="UP001187192">
    <property type="component" value="Unassembled WGS sequence"/>
</dbReference>
<sequence>MDKSWIWSNDKLSQEYTSGVEKFIEIARNHLDKNNETCCPCIECVNHYSQDLETVQRHLWFKGFSRHYMNWTYHGEDDENLNVNNLEEVVSDVGEDDEGPVDNDDMIPALEDAMRGERSDDINVTFDEAINVEIALNREDEGLIEIDEVPLDDFDNQIQHELDADMDSDEEFGTDDSVETNDITTTYDLIEEIDDLDESDETRSSSQSVAFTVQAIGQAWISKLPKVRTRGRSTSDASSDAAVGLYSPPPPPTPPRSSGIGSKAPPWRIVTTAASCPTCQFPVHSSSTALFTGSAVLRHASNNNTCSP</sequence>
<protein>
    <recommendedName>
        <fullName evidence="2">Transposase-associated domain-containing protein</fullName>
    </recommendedName>
</protein>
<name>A0AA88DXK3_FICCA</name>
<evidence type="ECO:0000313" key="3">
    <source>
        <dbReference type="EMBL" id="GMN63593.1"/>
    </source>
</evidence>
<evidence type="ECO:0000313" key="5">
    <source>
        <dbReference type="Proteomes" id="UP001187192"/>
    </source>
</evidence>
<dbReference type="Pfam" id="PF13963">
    <property type="entry name" value="Transpos_assoc"/>
    <property type="match status" value="1"/>
</dbReference>
<dbReference type="EMBL" id="BTGU01000155">
    <property type="protein sequence ID" value="GMN63639.1"/>
    <property type="molecule type" value="Genomic_DNA"/>
</dbReference>
<evidence type="ECO:0000256" key="1">
    <source>
        <dbReference type="SAM" id="MobiDB-lite"/>
    </source>
</evidence>
<dbReference type="AlphaFoldDB" id="A0AA88DXK3"/>